<feature type="compositionally biased region" description="Pro residues" evidence="1">
    <location>
        <begin position="70"/>
        <end position="84"/>
    </location>
</feature>
<feature type="region of interest" description="Disordered" evidence="1">
    <location>
        <begin position="69"/>
        <end position="139"/>
    </location>
</feature>
<dbReference type="GO" id="GO:0008168">
    <property type="term" value="F:methyltransferase activity"/>
    <property type="evidence" value="ECO:0007669"/>
    <property type="project" value="UniProtKB-KW"/>
</dbReference>
<proteinExistence type="predicted"/>
<dbReference type="EMBL" id="JABWDY010008930">
    <property type="protein sequence ID" value="KAF5201819.1"/>
    <property type="molecule type" value="Genomic_DNA"/>
</dbReference>
<dbReference type="Proteomes" id="UP000554482">
    <property type="component" value="Unassembled WGS sequence"/>
</dbReference>
<evidence type="ECO:0000256" key="1">
    <source>
        <dbReference type="SAM" id="MobiDB-lite"/>
    </source>
</evidence>
<keyword evidence="2" id="KW-0489">Methyltransferase</keyword>
<evidence type="ECO:0000313" key="2">
    <source>
        <dbReference type="EMBL" id="KAF5201819.1"/>
    </source>
</evidence>
<keyword evidence="3" id="KW-1185">Reference proteome</keyword>
<protein>
    <submittedName>
        <fullName evidence="2">N6-adenosine-methyltransferase mt-a70-like</fullName>
    </submittedName>
</protein>
<dbReference type="GO" id="GO:0032259">
    <property type="term" value="P:methylation"/>
    <property type="evidence" value="ECO:0007669"/>
    <property type="project" value="UniProtKB-KW"/>
</dbReference>
<accession>A0A7J6WWL4</accession>
<feature type="compositionally biased region" description="Polar residues" evidence="1">
    <location>
        <begin position="108"/>
        <end position="132"/>
    </location>
</feature>
<dbReference type="OrthoDB" id="10262526at2759"/>
<name>A0A7J6WWL4_THATH</name>
<organism evidence="2 3">
    <name type="scientific">Thalictrum thalictroides</name>
    <name type="common">Rue-anemone</name>
    <name type="synonym">Anemone thalictroides</name>
    <dbReference type="NCBI Taxonomy" id="46969"/>
    <lineage>
        <taxon>Eukaryota</taxon>
        <taxon>Viridiplantae</taxon>
        <taxon>Streptophyta</taxon>
        <taxon>Embryophyta</taxon>
        <taxon>Tracheophyta</taxon>
        <taxon>Spermatophyta</taxon>
        <taxon>Magnoliopsida</taxon>
        <taxon>Ranunculales</taxon>
        <taxon>Ranunculaceae</taxon>
        <taxon>Thalictroideae</taxon>
        <taxon>Thalictrum</taxon>
    </lineage>
</organism>
<comment type="caution">
    <text evidence="2">The sequence shown here is derived from an EMBL/GenBank/DDBJ whole genome shotgun (WGS) entry which is preliminary data.</text>
</comment>
<gene>
    <name evidence="2" type="ORF">FRX31_008594</name>
</gene>
<sequence length="190" mass="20331">MLGCARGGCLLKNFAATICSNAVGRGNPLAFLRVSSTLGSLQSIVPDLVSSLDLSLKVVSAFNGLHYTPTPTPIPPPNPNPNNPPQNRTLTPEHRPYDRSLDPETTFAKKNNNSKQFSETSSKIRQSDTDNTLVLDDSGSPLSVVRGMVAVCLLERIPFTAIDSAAVLRKLESDQSATPEEKMALLELGG</sequence>
<feature type="compositionally biased region" description="Basic and acidic residues" evidence="1">
    <location>
        <begin position="91"/>
        <end position="102"/>
    </location>
</feature>
<keyword evidence="2" id="KW-0808">Transferase</keyword>
<reference evidence="2 3" key="1">
    <citation type="submission" date="2020-06" db="EMBL/GenBank/DDBJ databases">
        <title>Transcriptomic and genomic resources for Thalictrum thalictroides and T. hernandezii: Facilitating candidate gene discovery in an emerging model plant lineage.</title>
        <authorList>
            <person name="Arias T."/>
            <person name="Riano-Pachon D.M."/>
            <person name="Di Stilio V.S."/>
        </authorList>
    </citation>
    <scope>NUCLEOTIDE SEQUENCE [LARGE SCALE GENOMIC DNA]</scope>
    <source>
        <strain evidence="3">cv. WT478/WT964</strain>
        <tissue evidence="2">Leaves</tissue>
    </source>
</reference>
<evidence type="ECO:0000313" key="3">
    <source>
        <dbReference type="Proteomes" id="UP000554482"/>
    </source>
</evidence>
<dbReference type="AlphaFoldDB" id="A0A7J6WWL4"/>